<evidence type="ECO:0000313" key="2">
    <source>
        <dbReference type="EMBL" id="MBC3861626.1"/>
    </source>
</evidence>
<proteinExistence type="predicted"/>
<organism evidence="2 3">
    <name type="scientific">Undibacterium jejuense</name>
    <dbReference type="NCBI Taxonomy" id="1344949"/>
    <lineage>
        <taxon>Bacteria</taxon>
        <taxon>Pseudomonadati</taxon>
        <taxon>Pseudomonadota</taxon>
        <taxon>Betaproteobacteria</taxon>
        <taxon>Burkholderiales</taxon>
        <taxon>Oxalobacteraceae</taxon>
        <taxon>Undibacterium</taxon>
    </lineage>
</organism>
<name>A0A923KPF1_9BURK</name>
<dbReference type="GO" id="GO:0016491">
    <property type="term" value="F:oxidoreductase activity"/>
    <property type="evidence" value="ECO:0007669"/>
    <property type="project" value="UniProtKB-KW"/>
</dbReference>
<sequence length="351" mass="38631">MLIINESGVLHSLLDANKKFALAAKGTTNHCPMALVALANMGASDQVLQEFFDYWRETFAIDVTAMTSTLSFQCHNYRLCIGQASCFSELQAYLTQRMLVEGIRAVLAEVLNEIPFAPASGAFHSLIRLAYGIRAEHKGEVAAGLAAMIVNNFPIRLSTLNSEFDGSMEGAFAQLSLVFGGRKFAGEMITSKMRAVMADKEFLLMCPTLPHCDDALAGMRALAIHCYFHTQNFTALHMVTALQAFSDLATLIPEMWFSRMMGDLWVALCVAYVSIGAPALPPVQPVTLLMNSDVQGQGGLNMQDWEGLFALALRSKDDHVIKMTYSCFLEYQIVPNPLYLQSVRLIHGLVN</sequence>
<dbReference type="PANTHER" id="PTHR35870">
    <property type="entry name" value="PROTEIN, PUTATIVE (AFU_ORTHOLOGUE AFUA_5G03330)-RELATED"/>
    <property type="match status" value="1"/>
</dbReference>
<dbReference type="AlphaFoldDB" id="A0A923KPF1"/>
<comment type="caution">
    <text evidence="2">The sequence shown here is derived from an EMBL/GenBank/DDBJ whole genome shotgun (WGS) entry which is preliminary data.</text>
</comment>
<gene>
    <name evidence="2" type="ORF">H8K32_05885</name>
</gene>
<keyword evidence="3" id="KW-1185">Reference proteome</keyword>
<protein>
    <submittedName>
        <fullName evidence="2">DUF4243 domain-containing protein</fullName>
    </submittedName>
</protein>
<dbReference type="RefSeq" id="WP_186911558.1">
    <property type="nucleotide sequence ID" value="NZ_JACOFV010000004.1"/>
</dbReference>
<keyword evidence="1" id="KW-0560">Oxidoreductase</keyword>
<dbReference type="EMBL" id="JACOFV010000004">
    <property type="protein sequence ID" value="MBC3861626.1"/>
    <property type="molecule type" value="Genomic_DNA"/>
</dbReference>
<dbReference type="PANTHER" id="PTHR35870:SF1">
    <property type="entry name" value="PROTEIN, PUTATIVE (AFU_ORTHOLOGUE AFUA_5G03330)-RELATED"/>
    <property type="match status" value="1"/>
</dbReference>
<dbReference type="Proteomes" id="UP000634011">
    <property type="component" value="Unassembled WGS sequence"/>
</dbReference>
<evidence type="ECO:0000313" key="3">
    <source>
        <dbReference type="Proteomes" id="UP000634011"/>
    </source>
</evidence>
<dbReference type="InterPro" id="IPR025337">
    <property type="entry name" value="Questin_oxidase-like"/>
</dbReference>
<evidence type="ECO:0000256" key="1">
    <source>
        <dbReference type="ARBA" id="ARBA00023002"/>
    </source>
</evidence>
<dbReference type="Pfam" id="PF14027">
    <property type="entry name" value="Questin_oxidase"/>
    <property type="match status" value="1"/>
</dbReference>
<reference evidence="2" key="1">
    <citation type="submission" date="2020-08" db="EMBL/GenBank/DDBJ databases">
        <title>Novel species isolated from subtropical streams in China.</title>
        <authorList>
            <person name="Lu H."/>
        </authorList>
    </citation>
    <scope>NUCLEOTIDE SEQUENCE</scope>
    <source>
        <strain evidence="2">KACC 12607</strain>
    </source>
</reference>
<accession>A0A923KPF1</accession>